<proteinExistence type="predicted"/>
<dbReference type="Gene3D" id="4.10.60.10">
    <property type="entry name" value="Zinc finger, CCHC-type"/>
    <property type="match status" value="1"/>
</dbReference>
<feature type="coiled-coil region" evidence="2">
    <location>
        <begin position="36"/>
        <end position="74"/>
    </location>
</feature>
<dbReference type="EMBL" id="BLXT01004938">
    <property type="protein sequence ID" value="GFO18186.1"/>
    <property type="molecule type" value="Genomic_DNA"/>
</dbReference>
<evidence type="ECO:0000256" key="2">
    <source>
        <dbReference type="SAM" id="Coils"/>
    </source>
</evidence>
<keyword evidence="1" id="KW-0862">Zinc</keyword>
<dbReference type="InterPro" id="IPR036875">
    <property type="entry name" value="Znf_CCHC_sf"/>
</dbReference>
<protein>
    <submittedName>
        <fullName evidence="5">Reverse transcriptase</fullName>
    </submittedName>
</protein>
<keyword evidence="1" id="KW-0479">Metal-binding</keyword>
<dbReference type="AlphaFoldDB" id="A0AAV4BCP7"/>
<keyword evidence="2" id="KW-0175">Coiled coil</keyword>
<evidence type="ECO:0000259" key="4">
    <source>
        <dbReference type="PROSITE" id="PS50158"/>
    </source>
</evidence>
<feature type="compositionally biased region" description="Polar residues" evidence="3">
    <location>
        <begin position="201"/>
        <end position="220"/>
    </location>
</feature>
<keyword evidence="6" id="KW-1185">Reference proteome</keyword>
<comment type="caution">
    <text evidence="5">The sequence shown here is derived from an EMBL/GenBank/DDBJ whole genome shotgun (WGS) entry which is preliminary data.</text>
</comment>
<dbReference type="InterPro" id="IPR001878">
    <property type="entry name" value="Znf_CCHC"/>
</dbReference>
<evidence type="ECO:0000256" key="3">
    <source>
        <dbReference type="SAM" id="MobiDB-lite"/>
    </source>
</evidence>
<keyword evidence="5" id="KW-0548">Nucleotidyltransferase</keyword>
<dbReference type="PROSITE" id="PS50158">
    <property type="entry name" value="ZF_CCHC"/>
    <property type="match status" value="1"/>
</dbReference>
<feature type="domain" description="CCHC-type" evidence="4">
    <location>
        <begin position="232"/>
        <end position="247"/>
    </location>
</feature>
<dbReference type="SUPFAM" id="SSF57756">
    <property type="entry name" value="Retrovirus zinc finger-like domains"/>
    <property type="match status" value="1"/>
</dbReference>
<sequence length="658" mass="72511">MAEFDLFQKYQELALKLRVPDEKLLVWVESKVQADLDVQEKKLRAEETKLARSKELAEAEGKKLKAQTAALEAQKLLDVTAGTPTPHPNYAKPKLPPLTEFSQVDLYLQRFENYAKSMKWQPGDYASCLANLLQGEALSVVLSLSPEDISDYQSVKKTLLRRSQTHTRANTPSLGRHTSHTSSGHRPPTHGVHSFGKSNRPFLTSKDNPRSASHQKNSKGAGSVIPPSDGACYYCGKKGHYICDCRRRQADLSREAHVVCSQQNNCCIADTKFNRDGRLHIESASLFGSKCSLLRDTGCNTVGVRRSLVPVSSITGRSIKVNTFCCKNRAFDTAVIDISSPYFSGRVEACLLTNPVADVILGDIDGIIHPTPSNSYSGVDGPVPSGCVVTRAQARKTIDNNSQNNMVPSYDPSTQSQLIHTPLNCVPLADVGSRQKVDPTLKDWFNRVGAPPVGGVYFTITEGKLLRHYQRAGSDIINTTMAVPESLRHLVLQCAHDNCLSGHSGFKKPFQTSRPISHGLVSQIMFAVILDLVMFVRCQVHTSTGYSPFFLLYGRSPRGPVEILHDFMSNSNLSPETSLQYQFVIDFHNKLKAGLQLAASALKESADKSREHQSLNPRVKTCAVDEQILVLLPSSNNKLSLTLQGPFNIAKKLSPWSI</sequence>
<evidence type="ECO:0000256" key="1">
    <source>
        <dbReference type="PROSITE-ProRule" id="PRU00047"/>
    </source>
</evidence>
<dbReference type="GO" id="GO:0003964">
    <property type="term" value="F:RNA-directed DNA polymerase activity"/>
    <property type="evidence" value="ECO:0007669"/>
    <property type="project" value="UniProtKB-KW"/>
</dbReference>
<accession>A0AAV4BCP7</accession>
<keyword evidence="5" id="KW-0808">Transferase</keyword>
<dbReference type="GO" id="GO:0008270">
    <property type="term" value="F:zinc ion binding"/>
    <property type="evidence" value="ECO:0007669"/>
    <property type="project" value="UniProtKB-KW"/>
</dbReference>
<gene>
    <name evidence="5" type="ORF">PoB_004469100</name>
</gene>
<evidence type="ECO:0000313" key="6">
    <source>
        <dbReference type="Proteomes" id="UP000735302"/>
    </source>
</evidence>
<dbReference type="GO" id="GO:0003676">
    <property type="term" value="F:nucleic acid binding"/>
    <property type="evidence" value="ECO:0007669"/>
    <property type="project" value="InterPro"/>
</dbReference>
<name>A0AAV4BCP7_9GAST</name>
<dbReference type="PANTHER" id="PTHR46888">
    <property type="entry name" value="ZINC KNUCKLE DOMAINCONTAINING PROTEIN-RELATED"/>
    <property type="match status" value="1"/>
</dbReference>
<organism evidence="5 6">
    <name type="scientific">Plakobranchus ocellatus</name>
    <dbReference type="NCBI Taxonomy" id="259542"/>
    <lineage>
        <taxon>Eukaryota</taxon>
        <taxon>Metazoa</taxon>
        <taxon>Spiralia</taxon>
        <taxon>Lophotrochozoa</taxon>
        <taxon>Mollusca</taxon>
        <taxon>Gastropoda</taxon>
        <taxon>Heterobranchia</taxon>
        <taxon>Euthyneura</taxon>
        <taxon>Panpulmonata</taxon>
        <taxon>Sacoglossa</taxon>
        <taxon>Placobranchoidea</taxon>
        <taxon>Plakobranchidae</taxon>
        <taxon>Plakobranchus</taxon>
    </lineage>
</organism>
<keyword evidence="1" id="KW-0863">Zinc-finger</keyword>
<keyword evidence="5" id="KW-0695">RNA-directed DNA polymerase</keyword>
<feature type="region of interest" description="Disordered" evidence="3">
    <location>
        <begin position="160"/>
        <end position="222"/>
    </location>
</feature>
<dbReference type="Proteomes" id="UP000735302">
    <property type="component" value="Unassembled WGS sequence"/>
</dbReference>
<reference evidence="5 6" key="1">
    <citation type="journal article" date="2021" name="Elife">
        <title>Chloroplast acquisition without the gene transfer in kleptoplastic sea slugs, Plakobranchus ocellatus.</title>
        <authorList>
            <person name="Maeda T."/>
            <person name="Takahashi S."/>
            <person name="Yoshida T."/>
            <person name="Shimamura S."/>
            <person name="Takaki Y."/>
            <person name="Nagai Y."/>
            <person name="Toyoda A."/>
            <person name="Suzuki Y."/>
            <person name="Arimoto A."/>
            <person name="Ishii H."/>
            <person name="Satoh N."/>
            <person name="Nishiyama T."/>
            <person name="Hasebe M."/>
            <person name="Maruyama T."/>
            <person name="Minagawa J."/>
            <person name="Obokata J."/>
            <person name="Shigenobu S."/>
        </authorList>
    </citation>
    <scope>NUCLEOTIDE SEQUENCE [LARGE SCALE GENOMIC DNA]</scope>
</reference>
<evidence type="ECO:0000313" key="5">
    <source>
        <dbReference type="EMBL" id="GFO18186.1"/>
    </source>
</evidence>
<dbReference type="PANTHER" id="PTHR46888:SF1">
    <property type="entry name" value="RIBONUCLEASE H"/>
    <property type="match status" value="1"/>
</dbReference>